<evidence type="ECO:0000313" key="6">
    <source>
        <dbReference type="Proteomes" id="UP001597061"/>
    </source>
</evidence>
<feature type="region of interest" description="Disordered" evidence="3">
    <location>
        <begin position="73"/>
        <end position="92"/>
    </location>
</feature>
<accession>A0ABW3JN75</accession>
<dbReference type="EMBL" id="JBHTJI010000023">
    <property type="protein sequence ID" value="MFD0990996.1"/>
    <property type="molecule type" value="Genomic_DNA"/>
</dbReference>
<feature type="domain" description="DNA methylase N-4/N-6" evidence="4">
    <location>
        <begin position="100"/>
        <end position="242"/>
    </location>
</feature>
<dbReference type="GO" id="GO:0008168">
    <property type="term" value="F:methyltransferase activity"/>
    <property type="evidence" value="ECO:0007669"/>
    <property type="project" value="UniProtKB-KW"/>
</dbReference>
<reference evidence="6" key="1">
    <citation type="journal article" date="2019" name="Int. J. Syst. Evol. Microbiol.">
        <title>The Global Catalogue of Microorganisms (GCM) 10K type strain sequencing project: providing services to taxonomists for standard genome sequencing and annotation.</title>
        <authorList>
            <consortium name="The Broad Institute Genomics Platform"/>
            <consortium name="The Broad Institute Genome Sequencing Center for Infectious Disease"/>
            <person name="Wu L."/>
            <person name="Ma J."/>
        </authorList>
    </citation>
    <scope>NUCLEOTIDE SEQUENCE [LARGE SCALE GENOMIC DNA]</scope>
    <source>
        <strain evidence="6">CCUG 62414</strain>
    </source>
</reference>
<keyword evidence="1 5" id="KW-0489">Methyltransferase</keyword>
<dbReference type="Proteomes" id="UP001597061">
    <property type="component" value="Unassembled WGS sequence"/>
</dbReference>
<keyword evidence="6" id="KW-1185">Reference proteome</keyword>
<comment type="caution">
    <text evidence="5">The sequence shown here is derived from an EMBL/GenBank/DDBJ whole genome shotgun (WGS) entry which is preliminary data.</text>
</comment>
<proteinExistence type="predicted"/>
<evidence type="ECO:0000256" key="2">
    <source>
        <dbReference type="ARBA" id="ARBA00022679"/>
    </source>
</evidence>
<name>A0ABW3JN75_9FLAO</name>
<sequence>MSTEIRPQKTNDNTCYTVLGSVPSVVYNDDCKEGLKRFPDKYFDLAICDIPYGIDVGNMAFLKETKTLVKQKNGTKLNPRKSNKTYTQKEWDKEPPSQQYFDELCRVSKEQIIFGVEYVNWQGLGNGRIKWNKGVAEGMSFKDYELAYASMLEETVEIDLLWSGMMQAKSLTEPMTQQGNKKLNEKRIHPCHKPRLLYKKLIADYGFEGMKLVDTHVGGGSIRIEADLANCEFTGWEIDKEYWLKQEKRFNQYKSQLRLW</sequence>
<evidence type="ECO:0000256" key="3">
    <source>
        <dbReference type="SAM" id="MobiDB-lite"/>
    </source>
</evidence>
<keyword evidence="2" id="KW-0808">Transferase</keyword>
<dbReference type="SUPFAM" id="SSF53335">
    <property type="entry name" value="S-adenosyl-L-methionine-dependent methyltransferases"/>
    <property type="match status" value="1"/>
</dbReference>
<dbReference type="Pfam" id="PF01555">
    <property type="entry name" value="N6_N4_Mtase"/>
    <property type="match status" value="1"/>
</dbReference>
<dbReference type="RefSeq" id="WP_379926662.1">
    <property type="nucleotide sequence ID" value="NZ_JBHTJI010000023.1"/>
</dbReference>
<evidence type="ECO:0000313" key="5">
    <source>
        <dbReference type="EMBL" id="MFD0990996.1"/>
    </source>
</evidence>
<dbReference type="InterPro" id="IPR002941">
    <property type="entry name" value="DNA_methylase_N4/N6"/>
</dbReference>
<evidence type="ECO:0000259" key="4">
    <source>
        <dbReference type="Pfam" id="PF01555"/>
    </source>
</evidence>
<gene>
    <name evidence="5" type="ORF">ACFQ1R_12885</name>
</gene>
<dbReference type="InterPro" id="IPR029063">
    <property type="entry name" value="SAM-dependent_MTases_sf"/>
</dbReference>
<evidence type="ECO:0000256" key="1">
    <source>
        <dbReference type="ARBA" id="ARBA00022603"/>
    </source>
</evidence>
<organism evidence="5 6">
    <name type="scientific">Mariniflexile jejuense</name>
    <dbReference type="NCBI Taxonomy" id="1173582"/>
    <lineage>
        <taxon>Bacteria</taxon>
        <taxon>Pseudomonadati</taxon>
        <taxon>Bacteroidota</taxon>
        <taxon>Flavobacteriia</taxon>
        <taxon>Flavobacteriales</taxon>
        <taxon>Flavobacteriaceae</taxon>
        <taxon>Mariniflexile</taxon>
    </lineage>
</organism>
<dbReference type="Gene3D" id="3.40.50.150">
    <property type="entry name" value="Vaccinia Virus protein VP39"/>
    <property type="match status" value="1"/>
</dbReference>
<protein>
    <submittedName>
        <fullName evidence="5">DNA methyltransferase</fullName>
    </submittedName>
</protein>
<dbReference type="GO" id="GO:0032259">
    <property type="term" value="P:methylation"/>
    <property type="evidence" value="ECO:0007669"/>
    <property type="project" value="UniProtKB-KW"/>
</dbReference>